<evidence type="ECO:0000256" key="3">
    <source>
        <dbReference type="ARBA" id="ARBA00022989"/>
    </source>
</evidence>
<dbReference type="InterPro" id="IPR007267">
    <property type="entry name" value="GtrA_DPMS_TM"/>
</dbReference>
<organism evidence="5 6">
    <name type="scientific">Paradevosia tibetensis</name>
    <dbReference type="NCBI Taxonomy" id="1447062"/>
    <lineage>
        <taxon>Bacteria</taxon>
        <taxon>Pseudomonadati</taxon>
        <taxon>Pseudomonadota</taxon>
        <taxon>Alphaproteobacteria</taxon>
        <taxon>Hyphomicrobiales</taxon>
        <taxon>Devosiaceae</taxon>
        <taxon>Paradevosia</taxon>
    </lineage>
</organism>
<keyword evidence="2" id="KW-0812">Transmembrane</keyword>
<dbReference type="Pfam" id="PF04138">
    <property type="entry name" value="GtrA_DPMS_TM"/>
    <property type="match status" value="1"/>
</dbReference>
<keyword evidence="3" id="KW-1133">Transmembrane helix</keyword>
<evidence type="ECO:0000256" key="4">
    <source>
        <dbReference type="ARBA" id="ARBA00023136"/>
    </source>
</evidence>
<dbReference type="RefSeq" id="WP_147656975.1">
    <property type="nucleotide sequence ID" value="NZ_BMFM01000001.1"/>
</dbReference>
<dbReference type="AlphaFoldDB" id="A0A5B9DR90"/>
<protein>
    <submittedName>
        <fullName evidence="5">Uncharacterized protein</fullName>
    </submittedName>
</protein>
<dbReference type="KEGG" id="yti:FNA67_16365"/>
<evidence type="ECO:0000313" key="5">
    <source>
        <dbReference type="EMBL" id="QEE21663.1"/>
    </source>
</evidence>
<dbReference type="EMBL" id="CP041690">
    <property type="protein sequence ID" value="QEE21663.1"/>
    <property type="molecule type" value="Genomic_DNA"/>
</dbReference>
<comment type="subcellular location">
    <subcellularLocation>
        <location evidence="1">Membrane</location>
        <topology evidence="1">Multi-pass membrane protein</topology>
    </subcellularLocation>
</comment>
<reference evidence="5 6" key="1">
    <citation type="journal article" date="2015" name="Int. J. Syst. Evol. Microbiol.">
        <title>Youhaiella tibetensis gen. nov., sp. nov., isolated from subsurface sediment.</title>
        <authorList>
            <person name="Wang Y.X."/>
            <person name="Huang F.Q."/>
            <person name="Nogi Y."/>
            <person name="Pang S.J."/>
            <person name="Wang P.K."/>
            <person name="Lv J."/>
        </authorList>
    </citation>
    <scope>NUCLEOTIDE SEQUENCE [LARGE SCALE GENOMIC DNA]</scope>
    <source>
        <strain evidence="6">fig4</strain>
    </source>
</reference>
<dbReference type="GO" id="GO:0000271">
    <property type="term" value="P:polysaccharide biosynthetic process"/>
    <property type="evidence" value="ECO:0007669"/>
    <property type="project" value="InterPro"/>
</dbReference>
<evidence type="ECO:0000256" key="2">
    <source>
        <dbReference type="ARBA" id="ARBA00022692"/>
    </source>
</evidence>
<proteinExistence type="predicted"/>
<keyword evidence="6" id="KW-1185">Reference proteome</keyword>
<sequence>MSTLLESLARDQDHTIAETSLGPQALAFIAIGGGAALAFVAVSSFMVSLGLPLADWVVSALCYGAFIGPVYLLHRRYSFNSSAPHGRALPRYVAVQLVGLTLAAMFSFVAYGVVGLPSVAAALVVTGLTSAVNFFILRIWAFGEG</sequence>
<evidence type="ECO:0000313" key="6">
    <source>
        <dbReference type="Proteomes" id="UP000321062"/>
    </source>
</evidence>
<accession>A0A5B9DR90</accession>
<evidence type="ECO:0000256" key="1">
    <source>
        <dbReference type="ARBA" id="ARBA00004141"/>
    </source>
</evidence>
<dbReference type="Proteomes" id="UP000321062">
    <property type="component" value="Chromosome"/>
</dbReference>
<dbReference type="OrthoDB" id="7949431at2"/>
<keyword evidence="4" id="KW-0472">Membrane</keyword>
<gene>
    <name evidence="5" type="ORF">FNA67_16365</name>
</gene>
<name>A0A5B9DR90_9HYPH</name>
<dbReference type="GO" id="GO:0016020">
    <property type="term" value="C:membrane"/>
    <property type="evidence" value="ECO:0007669"/>
    <property type="project" value="UniProtKB-SubCell"/>
</dbReference>